<feature type="binding site" evidence="7">
    <location>
        <position position="523"/>
    </location>
    <ligand>
        <name>deamido-NAD(+)</name>
        <dbReference type="ChEBI" id="CHEBI:58437"/>
        <note>ligand shared between two neighboring subunits</note>
    </ligand>
</feature>
<feature type="active site" description="Proton acceptor; for glutaminase activity" evidence="7">
    <location>
        <position position="58"/>
    </location>
</feature>
<dbReference type="CDD" id="cd00553">
    <property type="entry name" value="NAD_synthase"/>
    <property type="match status" value="1"/>
</dbReference>
<comment type="pathway">
    <text evidence="1 7 8">Cofactor biosynthesis; NAD(+) biosynthesis; NAD(+) from deamido-NAD(+) (L-Gln route): step 1/1.</text>
</comment>
<dbReference type="FunFam" id="3.40.50.620:FF:000106">
    <property type="entry name" value="Glutamine-dependent NAD(+) synthetase"/>
    <property type="match status" value="1"/>
</dbReference>
<comment type="similarity">
    <text evidence="2 7 8">In the C-terminal section; belongs to the NAD synthetase family.</text>
</comment>
<proteinExistence type="inferred from homology"/>
<keyword evidence="12" id="KW-1185">Reference proteome</keyword>
<organism evidence="11 12">
    <name type="scientific">Marinobacter psychrophilus</name>
    <dbReference type="NCBI Taxonomy" id="330734"/>
    <lineage>
        <taxon>Bacteria</taxon>
        <taxon>Pseudomonadati</taxon>
        <taxon>Pseudomonadota</taxon>
        <taxon>Gammaproteobacteria</taxon>
        <taxon>Pseudomonadales</taxon>
        <taxon>Marinobacteraceae</taxon>
        <taxon>Marinobacter</taxon>
    </lineage>
</organism>
<dbReference type="RefSeq" id="WP_048384395.1">
    <property type="nucleotide sequence ID" value="NZ_CP011494.1"/>
</dbReference>
<dbReference type="UniPathway" id="UPA00253">
    <property type="reaction ID" value="UER00334"/>
</dbReference>
<dbReference type="GO" id="GO:0005524">
    <property type="term" value="F:ATP binding"/>
    <property type="evidence" value="ECO:0007669"/>
    <property type="project" value="UniProtKB-UniRule"/>
</dbReference>
<accession>A0A0H4I233</accession>
<dbReference type="Proteomes" id="UP000036406">
    <property type="component" value="Chromosome"/>
</dbReference>
<keyword evidence="5 7" id="KW-0067">ATP-binding</keyword>
<evidence type="ECO:0000259" key="10">
    <source>
        <dbReference type="PROSITE" id="PS50263"/>
    </source>
</evidence>
<sequence>MSLTADQPRSPQTTGPLRLVMVQQDFLVGDIPGNAQRIVAAVRQADDQHRADIVVFPELALTGYPPEDLLLRPSLDIRVQAAIDEICGAGLAPVVVFGAPVREDGKLYNAALVMENGKISHRYFKQCPPNYQVFDEKRYFASGFESLVVSLRGVDVGITVCEDLWAEGPVETAAAAGAKLVLNLNASPYSQGKQLRRKALVQRKAKAAGVPIVYVNLVGAQDELVFDGGSLVADGKGEIAAEAPQFEQGLFIVDFECGETCQPVTQPLSPPLSASAAVYQALVMGVRDYVGKNGFKSVVLGLSGGIDSALTLAIAVDALGNAQVRAVMMPFRYTSDISLQDAEAQASTMGVHYDVFSIEPMYDAFMTTLAEPFTGTIVDTTEENLQARLRGVLLMSLSNKFGSLVLTTGNKSEMAVGYSTLYGDMAGGFDVLKDVTKTQVFELSRYRNTVAPVIPERVITRPPSAELAPDQKDDDNLPGYDVLDAILQRYVEQDESAEVIIAAGFDRADVERVIRLVDINEYKRRQAPIGMRISERGFGKDRRYPITNAWKSGV</sequence>
<dbReference type="NCBIfam" id="TIGR00552">
    <property type="entry name" value="nadE"/>
    <property type="match status" value="1"/>
</dbReference>
<evidence type="ECO:0000256" key="4">
    <source>
        <dbReference type="ARBA" id="ARBA00022741"/>
    </source>
</evidence>
<dbReference type="InterPro" id="IPR003010">
    <property type="entry name" value="C-N_Hydrolase"/>
</dbReference>
<dbReference type="NCBIfam" id="NF010588">
    <property type="entry name" value="PRK13981.1"/>
    <property type="match status" value="1"/>
</dbReference>
<dbReference type="GO" id="GO:0008795">
    <property type="term" value="F:NAD+ synthase activity"/>
    <property type="evidence" value="ECO:0007669"/>
    <property type="project" value="UniProtKB-UniRule"/>
</dbReference>
<feature type="binding site" evidence="7">
    <location>
        <position position="193"/>
    </location>
    <ligand>
        <name>L-glutamine</name>
        <dbReference type="ChEBI" id="CHEBI:58359"/>
    </ligand>
</feature>
<dbReference type="EMBL" id="CP011494">
    <property type="protein sequence ID" value="AKO51665.1"/>
    <property type="molecule type" value="Genomic_DNA"/>
</dbReference>
<dbReference type="EC" id="6.3.5.1" evidence="7 8"/>
<dbReference type="Pfam" id="PF02540">
    <property type="entry name" value="NAD_synthase"/>
    <property type="match status" value="1"/>
</dbReference>
<feature type="binding site" evidence="7">
    <location>
        <begin position="301"/>
        <end position="308"/>
    </location>
    <ligand>
        <name>ATP</name>
        <dbReference type="ChEBI" id="CHEBI:30616"/>
    </ligand>
</feature>
<dbReference type="PANTHER" id="PTHR23090:SF9">
    <property type="entry name" value="GLUTAMINE-DEPENDENT NAD(+) SYNTHETASE"/>
    <property type="match status" value="1"/>
</dbReference>
<feature type="binding site" evidence="7">
    <location>
        <position position="187"/>
    </location>
    <ligand>
        <name>L-glutamine</name>
        <dbReference type="ChEBI" id="CHEBI:58359"/>
    </ligand>
</feature>
<keyword evidence="3 7" id="KW-0436">Ligase</keyword>
<name>A0A0H4I233_9GAMM</name>
<keyword evidence="6 7" id="KW-0520">NAD</keyword>
<comment type="function">
    <text evidence="7">Catalyzes the ATP-dependent amidation of deamido-NAD to form NAD. Uses L-glutamine as a nitrogen source.</text>
</comment>
<comment type="similarity">
    <text evidence="9">Belongs to the NAD synthetase family.</text>
</comment>
<feature type="binding site" evidence="7">
    <location>
        <position position="408"/>
    </location>
    <ligand>
        <name>ATP</name>
        <dbReference type="ChEBI" id="CHEBI:30616"/>
    </ligand>
</feature>
<evidence type="ECO:0000256" key="9">
    <source>
        <dbReference type="RuleBase" id="RU003811"/>
    </source>
</evidence>
<dbReference type="InterPro" id="IPR022310">
    <property type="entry name" value="NAD/GMP_synthase"/>
</dbReference>
<dbReference type="Gene3D" id="3.40.50.620">
    <property type="entry name" value="HUPs"/>
    <property type="match status" value="1"/>
</dbReference>
<dbReference type="CDD" id="cd07570">
    <property type="entry name" value="GAT_Gln-NAD-synth"/>
    <property type="match status" value="1"/>
</dbReference>
<dbReference type="AlphaFoldDB" id="A0A0H4I233"/>
<dbReference type="Gene3D" id="3.60.110.10">
    <property type="entry name" value="Carbon-nitrogen hydrolase"/>
    <property type="match status" value="1"/>
</dbReference>
<dbReference type="PANTHER" id="PTHR23090">
    <property type="entry name" value="NH 3 /GLUTAMINE-DEPENDENT NAD + SYNTHETASE"/>
    <property type="match status" value="1"/>
</dbReference>
<dbReference type="HAMAP" id="MF_02090">
    <property type="entry name" value="NadE_glutamine_dep"/>
    <property type="match status" value="1"/>
</dbReference>
<dbReference type="InterPro" id="IPR036526">
    <property type="entry name" value="C-N_Hydrolase_sf"/>
</dbReference>
<evidence type="ECO:0000313" key="11">
    <source>
        <dbReference type="EMBL" id="AKO51665.1"/>
    </source>
</evidence>
<dbReference type="GO" id="GO:0009435">
    <property type="term" value="P:NAD+ biosynthetic process"/>
    <property type="evidence" value="ECO:0007669"/>
    <property type="project" value="UniProtKB-UniRule"/>
</dbReference>
<dbReference type="InterPro" id="IPR014445">
    <property type="entry name" value="Gln-dep_NAD_synthase"/>
</dbReference>
<feature type="binding site" evidence="7">
    <location>
        <position position="131"/>
    </location>
    <ligand>
        <name>L-glutamine</name>
        <dbReference type="ChEBI" id="CHEBI:58359"/>
    </ligand>
</feature>
<comment type="catalytic activity">
    <reaction evidence="7 8">
        <text>deamido-NAD(+) + L-glutamine + ATP + H2O = L-glutamate + AMP + diphosphate + NAD(+) + H(+)</text>
        <dbReference type="Rhea" id="RHEA:24384"/>
        <dbReference type="ChEBI" id="CHEBI:15377"/>
        <dbReference type="ChEBI" id="CHEBI:15378"/>
        <dbReference type="ChEBI" id="CHEBI:29985"/>
        <dbReference type="ChEBI" id="CHEBI:30616"/>
        <dbReference type="ChEBI" id="CHEBI:33019"/>
        <dbReference type="ChEBI" id="CHEBI:57540"/>
        <dbReference type="ChEBI" id="CHEBI:58359"/>
        <dbReference type="ChEBI" id="CHEBI:58437"/>
        <dbReference type="ChEBI" id="CHEBI:456215"/>
        <dbReference type="EC" id="6.3.5.1"/>
    </reaction>
</comment>
<evidence type="ECO:0000313" key="12">
    <source>
        <dbReference type="Proteomes" id="UP000036406"/>
    </source>
</evidence>
<evidence type="ECO:0000256" key="7">
    <source>
        <dbReference type="HAMAP-Rule" id="MF_02090"/>
    </source>
</evidence>
<evidence type="ECO:0000256" key="8">
    <source>
        <dbReference type="PIRNR" id="PIRNR006630"/>
    </source>
</evidence>
<dbReference type="InterPro" id="IPR014729">
    <property type="entry name" value="Rossmann-like_a/b/a_fold"/>
</dbReference>
<dbReference type="SUPFAM" id="SSF52402">
    <property type="entry name" value="Adenine nucleotide alpha hydrolases-like"/>
    <property type="match status" value="1"/>
</dbReference>
<evidence type="ECO:0000256" key="1">
    <source>
        <dbReference type="ARBA" id="ARBA00005188"/>
    </source>
</evidence>
<dbReference type="GO" id="GO:0004359">
    <property type="term" value="F:glutaminase activity"/>
    <property type="evidence" value="ECO:0007669"/>
    <property type="project" value="InterPro"/>
</dbReference>
<dbReference type="PATRIC" id="fig|330734.3.peg.831"/>
<dbReference type="PROSITE" id="PS50263">
    <property type="entry name" value="CN_HYDROLASE"/>
    <property type="match status" value="1"/>
</dbReference>
<dbReference type="GO" id="GO:0003952">
    <property type="term" value="F:NAD+ synthase (glutamine-hydrolyzing) activity"/>
    <property type="evidence" value="ECO:0007669"/>
    <property type="project" value="UniProtKB-UniRule"/>
</dbReference>
<dbReference type="GO" id="GO:0005737">
    <property type="term" value="C:cytoplasm"/>
    <property type="evidence" value="ECO:0007669"/>
    <property type="project" value="InterPro"/>
</dbReference>
<evidence type="ECO:0000256" key="3">
    <source>
        <dbReference type="ARBA" id="ARBA00022598"/>
    </source>
</evidence>
<keyword evidence="4 7" id="KW-0547">Nucleotide-binding</keyword>
<dbReference type="SUPFAM" id="SSF56317">
    <property type="entry name" value="Carbon-nitrogen hydrolase"/>
    <property type="match status" value="1"/>
</dbReference>
<evidence type="ECO:0000256" key="5">
    <source>
        <dbReference type="ARBA" id="ARBA00022840"/>
    </source>
</evidence>
<feature type="domain" description="CN hydrolase" evidence="10">
    <location>
        <begin position="17"/>
        <end position="257"/>
    </location>
</feature>
<protein>
    <recommendedName>
        <fullName evidence="7 8">Glutamine-dependent NAD(+) synthetase</fullName>
        <ecNumber evidence="7 8">6.3.5.1</ecNumber>
    </recommendedName>
    <alternativeName>
        <fullName evidence="7 8">NAD(+) synthase [glutamine-hydrolyzing]</fullName>
    </alternativeName>
</protein>
<dbReference type="Pfam" id="PF00795">
    <property type="entry name" value="CN_hydrolase"/>
    <property type="match status" value="1"/>
</dbReference>
<feature type="binding site" evidence="7">
    <location>
        <position position="384"/>
    </location>
    <ligand>
        <name>deamido-NAD(+)</name>
        <dbReference type="ChEBI" id="CHEBI:58437"/>
        <note>ligand shared between two neighboring subunits</note>
    </ligand>
</feature>
<reference evidence="11 12" key="1">
    <citation type="submission" date="2015-05" db="EMBL/GenBank/DDBJ databases">
        <title>Complete genome of Marinobacter psychrophilus strain 20041T isolated from sea-ice of the Canadian Basin.</title>
        <authorList>
            <person name="Song L."/>
            <person name="Ren L."/>
            <person name="Yu Y."/>
            <person name="Wang X."/>
        </authorList>
    </citation>
    <scope>NUCLEOTIDE SEQUENCE [LARGE SCALE GENOMIC DNA]</scope>
    <source>
        <strain evidence="11 12">20041</strain>
    </source>
</reference>
<comment type="caution">
    <text evidence="7">Lacks conserved residue(s) required for the propagation of feature annotation.</text>
</comment>
<evidence type="ECO:0000256" key="2">
    <source>
        <dbReference type="ARBA" id="ARBA00007145"/>
    </source>
</evidence>
<dbReference type="STRING" id="330734.ABA45_03850"/>
<dbReference type="KEGG" id="mpq:ABA45_03850"/>
<evidence type="ECO:0000256" key="6">
    <source>
        <dbReference type="ARBA" id="ARBA00023027"/>
    </source>
</evidence>
<dbReference type="InterPro" id="IPR003694">
    <property type="entry name" value="NAD_synthase"/>
</dbReference>
<feature type="active site" description="Nucleophile; for glutaminase activity" evidence="7">
    <location>
        <position position="161"/>
    </location>
</feature>
<feature type="binding site" evidence="7">
    <location>
        <position position="413"/>
    </location>
    <ligand>
        <name>deamido-NAD(+)</name>
        <dbReference type="ChEBI" id="CHEBI:58437"/>
        <note>ligand shared between two neighboring subunits</note>
    </ligand>
</feature>
<dbReference type="PIRSF" id="PIRSF006630">
    <property type="entry name" value="NADS_GAT"/>
    <property type="match status" value="1"/>
</dbReference>
<feature type="active site" description="For glutaminase activity" evidence="7">
    <location>
        <position position="125"/>
    </location>
</feature>
<gene>
    <name evidence="7" type="primary">nadE</name>
    <name evidence="11" type="ORF">ABA45_03850</name>
</gene>